<accession>A0AAD6PGF1</accession>
<evidence type="ECO:0000313" key="1">
    <source>
        <dbReference type="EMBL" id="KAJ6427528.1"/>
    </source>
</evidence>
<comment type="caution">
    <text evidence="1">The sequence shown here is derived from an EMBL/GenBank/DDBJ whole genome shotgun (WGS) entry which is preliminary data.</text>
</comment>
<dbReference type="AlphaFoldDB" id="A0AAD6PGF1"/>
<dbReference type="EMBL" id="JAPFFJ010000005">
    <property type="protein sequence ID" value="KAJ6427528.1"/>
    <property type="molecule type" value="Genomic_DNA"/>
</dbReference>
<protein>
    <submittedName>
        <fullName evidence="1">Uncharacterized protein</fullName>
    </submittedName>
</protein>
<evidence type="ECO:0000313" key="2">
    <source>
        <dbReference type="Proteomes" id="UP001162972"/>
    </source>
</evidence>
<reference evidence="1 2" key="1">
    <citation type="journal article" date="2023" name="Int. J. Mol. Sci.">
        <title>De Novo Assembly and Annotation of 11 Diverse Shrub Willow (Salix) Genomes Reveals Novel Gene Organization in Sex-Linked Regions.</title>
        <authorList>
            <person name="Hyden B."/>
            <person name="Feng K."/>
            <person name="Yates T.B."/>
            <person name="Jawdy S."/>
            <person name="Cereghino C."/>
            <person name="Smart L.B."/>
            <person name="Muchero W."/>
        </authorList>
    </citation>
    <scope>NUCLEOTIDE SEQUENCE [LARGE SCALE GENOMIC DNA]</scope>
    <source>
        <tissue evidence="1">Shoot tip</tissue>
    </source>
</reference>
<proteinExistence type="predicted"/>
<sequence>MLCFLCVRVCSSFTIPEHACNLSFISKKCSVLN</sequence>
<keyword evidence="2" id="KW-1185">Reference proteome</keyword>
<organism evidence="1 2">
    <name type="scientific">Salix udensis</name>
    <dbReference type="NCBI Taxonomy" id="889485"/>
    <lineage>
        <taxon>Eukaryota</taxon>
        <taxon>Viridiplantae</taxon>
        <taxon>Streptophyta</taxon>
        <taxon>Embryophyta</taxon>
        <taxon>Tracheophyta</taxon>
        <taxon>Spermatophyta</taxon>
        <taxon>Magnoliopsida</taxon>
        <taxon>eudicotyledons</taxon>
        <taxon>Gunneridae</taxon>
        <taxon>Pentapetalae</taxon>
        <taxon>rosids</taxon>
        <taxon>fabids</taxon>
        <taxon>Malpighiales</taxon>
        <taxon>Salicaceae</taxon>
        <taxon>Saliceae</taxon>
        <taxon>Salix</taxon>
    </lineage>
</organism>
<gene>
    <name evidence="1" type="ORF">OIU84_023009</name>
</gene>
<name>A0AAD6PGF1_9ROSI</name>
<dbReference type="Proteomes" id="UP001162972">
    <property type="component" value="Chromosome 1"/>
</dbReference>